<comment type="subcellular location">
    <subcellularLocation>
        <location evidence="1">Endomembrane system</location>
        <topology evidence="1">Multi-pass membrane protein</topology>
    </subcellularLocation>
</comment>
<evidence type="ECO:0000256" key="6">
    <source>
        <dbReference type="ARBA" id="ARBA00023136"/>
    </source>
</evidence>
<feature type="transmembrane region" description="Helical" evidence="8">
    <location>
        <begin position="109"/>
        <end position="131"/>
    </location>
</feature>
<dbReference type="PANTHER" id="PTHR43337">
    <property type="entry name" value="XANTHINE/URACIL PERMEASE C887.17-RELATED"/>
    <property type="match status" value="1"/>
</dbReference>
<evidence type="ECO:0000256" key="5">
    <source>
        <dbReference type="ARBA" id="ARBA00022989"/>
    </source>
</evidence>
<feature type="transmembrane region" description="Helical" evidence="8">
    <location>
        <begin position="196"/>
        <end position="218"/>
    </location>
</feature>
<evidence type="ECO:0000256" key="4">
    <source>
        <dbReference type="ARBA" id="ARBA00022692"/>
    </source>
</evidence>
<reference evidence="9 10" key="1">
    <citation type="submission" date="2020-04" db="EMBL/GenBank/DDBJ databases">
        <title>MicrobeNet Type strains.</title>
        <authorList>
            <person name="Nicholson A.C."/>
        </authorList>
    </citation>
    <scope>NUCLEOTIDE SEQUENCE [LARGE SCALE GENOMIC DNA]</scope>
    <source>
        <strain evidence="9 10">ATCC 700355</strain>
    </source>
</reference>
<keyword evidence="4 8" id="KW-0812">Transmembrane</keyword>
<dbReference type="GO" id="GO:0005345">
    <property type="term" value="F:purine nucleobase transmembrane transporter activity"/>
    <property type="evidence" value="ECO:0007669"/>
    <property type="project" value="TreeGrafter"/>
</dbReference>
<sequence length="528" mass="54830">MWWHPPTAVGRTRTPPSRNNRWGAPTIGVFAGRVRNCCDVSTTTGAKLHKEQPQPRGALDSFFHITERGSTVGTEVRAGVVTFFAMAYIVLLNPLIIGTSPDREGVVLGIPQVAAATALAAGVMSILFGVIAKYPFGIATGLGINTLVAVTMVGQQGLTWPEAMGLVVIDGIIIVLLAVSGFRTAVFNAIPNSMKVAMSVGIGMFIATIGLVDAGFVRRVPDAAMTTVPVQLGTGGSISSWPTLVFILGLFICAFMVVRGVRGGLFIGIVITTVIAMIVEQLTGAGSSADNPEGWSLAVPSLPDSLGGIPDLSIVGDVDLFGAFVNVGVISASLLVFTLVLANFFDAMGTMTALGRQAGLADENGVLPDMKRALVAEGFGAVVGGAASASSNTVFVDSSAGIADGARTGLANVVTGVLFLAAMFFTPLYEIVPIEAAAPVLVVVGAMMMMQVGQIEWNDFTVALPAFLTIVAMPLTYSIANGIGVGFIAFTLMRVFAGKAKDVHWIMWLISALFVVYFAQGPILAAIG</sequence>
<keyword evidence="5 8" id="KW-1133">Transmembrane helix</keyword>
<feature type="transmembrane region" description="Helical" evidence="8">
    <location>
        <begin position="78"/>
        <end position="97"/>
    </location>
</feature>
<evidence type="ECO:0000256" key="7">
    <source>
        <dbReference type="SAM" id="MobiDB-lite"/>
    </source>
</evidence>
<dbReference type="EMBL" id="JAAXPF010000001">
    <property type="protein sequence ID" value="NKY67788.1"/>
    <property type="molecule type" value="Genomic_DNA"/>
</dbReference>
<feature type="transmembrane region" description="Helical" evidence="8">
    <location>
        <begin position="320"/>
        <end position="345"/>
    </location>
</feature>
<feature type="region of interest" description="Disordered" evidence="7">
    <location>
        <begin position="1"/>
        <end position="22"/>
    </location>
</feature>
<feature type="transmembrane region" description="Helical" evidence="8">
    <location>
        <begin position="238"/>
        <end position="258"/>
    </location>
</feature>
<evidence type="ECO:0000256" key="1">
    <source>
        <dbReference type="ARBA" id="ARBA00004127"/>
    </source>
</evidence>
<evidence type="ECO:0000256" key="2">
    <source>
        <dbReference type="ARBA" id="ARBA00005697"/>
    </source>
</evidence>
<evidence type="ECO:0000256" key="8">
    <source>
        <dbReference type="SAM" id="Phobius"/>
    </source>
</evidence>
<dbReference type="AlphaFoldDB" id="A0A7X6RE00"/>
<evidence type="ECO:0000256" key="3">
    <source>
        <dbReference type="ARBA" id="ARBA00022448"/>
    </source>
</evidence>
<organism evidence="9 10">
    <name type="scientific">Corynebacterium mucifaciens</name>
    <dbReference type="NCBI Taxonomy" id="57171"/>
    <lineage>
        <taxon>Bacteria</taxon>
        <taxon>Bacillati</taxon>
        <taxon>Actinomycetota</taxon>
        <taxon>Actinomycetes</taxon>
        <taxon>Mycobacteriales</taxon>
        <taxon>Corynebacteriaceae</taxon>
        <taxon>Corynebacterium</taxon>
    </lineage>
</organism>
<dbReference type="PANTHER" id="PTHR43337:SF1">
    <property type="entry name" value="XANTHINE_URACIL PERMEASE C887.17-RELATED"/>
    <property type="match status" value="1"/>
</dbReference>
<dbReference type="GO" id="GO:0005886">
    <property type="term" value="C:plasma membrane"/>
    <property type="evidence" value="ECO:0007669"/>
    <property type="project" value="TreeGrafter"/>
</dbReference>
<evidence type="ECO:0000313" key="9">
    <source>
        <dbReference type="EMBL" id="NKY67788.1"/>
    </source>
</evidence>
<comment type="caution">
    <text evidence="9">The sequence shown here is derived from an EMBL/GenBank/DDBJ whole genome shotgun (WGS) entry which is preliminary data.</text>
</comment>
<comment type="similarity">
    <text evidence="2">Belongs to the nucleobase:cation symporter-2 (NCS2) (TC 2.A.40) family. Azg-like subfamily.</text>
</comment>
<evidence type="ECO:0000313" key="10">
    <source>
        <dbReference type="Proteomes" id="UP000554284"/>
    </source>
</evidence>
<dbReference type="GO" id="GO:0012505">
    <property type="term" value="C:endomembrane system"/>
    <property type="evidence" value="ECO:0007669"/>
    <property type="project" value="UniProtKB-SubCell"/>
</dbReference>
<feature type="transmembrane region" description="Helical" evidence="8">
    <location>
        <begin position="138"/>
        <end position="158"/>
    </location>
</feature>
<feature type="transmembrane region" description="Helical" evidence="8">
    <location>
        <begin position="164"/>
        <end position="184"/>
    </location>
</feature>
<gene>
    <name evidence="9" type="ORF">HF989_00085</name>
</gene>
<keyword evidence="3" id="KW-0813">Transport</keyword>
<feature type="transmembrane region" description="Helical" evidence="8">
    <location>
        <begin position="409"/>
        <end position="425"/>
    </location>
</feature>
<keyword evidence="6 8" id="KW-0472">Membrane</keyword>
<dbReference type="Pfam" id="PF00860">
    <property type="entry name" value="Xan_ur_permease"/>
    <property type="match status" value="1"/>
</dbReference>
<feature type="transmembrane region" description="Helical" evidence="8">
    <location>
        <begin position="431"/>
        <end position="450"/>
    </location>
</feature>
<accession>A0A7X6RE00</accession>
<feature type="transmembrane region" description="Helical" evidence="8">
    <location>
        <begin position="505"/>
        <end position="527"/>
    </location>
</feature>
<feature type="transmembrane region" description="Helical" evidence="8">
    <location>
        <begin position="265"/>
        <end position="283"/>
    </location>
</feature>
<proteinExistence type="inferred from homology"/>
<dbReference type="InterPro" id="IPR045018">
    <property type="entry name" value="Azg-like"/>
</dbReference>
<name>A0A7X6RE00_9CORY</name>
<dbReference type="Proteomes" id="UP000554284">
    <property type="component" value="Unassembled WGS sequence"/>
</dbReference>
<feature type="transmembrane region" description="Helical" evidence="8">
    <location>
        <begin position="462"/>
        <end position="493"/>
    </location>
</feature>
<protein>
    <submittedName>
        <fullName evidence="9">NCS2 family permease</fullName>
    </submittedName>
</protein>
<dbReference type="InterPro" id="IPR006043">
    <property type="entry name" value="NCS2"/>
</dbReference>